<keyword evidence="3" id="KW-1185">Reference proteome</keyword>
<dbReference type="OrthoDB" id="7349669at2"/>
<dbReference type="EMBL" id="CP043046">
    <property type="protein sequence ID" value="QEI05465.1"/>
    <property type="molecule type" value="Genomic_DNA"/>
</dbReference>
<dbReference type="CDD" id="cd00093">
    <property type="entry name" value="HTH_XRE"/>
    <property type="match status" value="1"/>
</dbReference>
<dbReference type="NCBIfam" id="TIGR03830">
    <property type="entry name" value="CxxCG_CxxCG_HTH"/>
    <property type="match status" value="1"/>
</dbReference>
<organism evidence="2 3">
    <name type="scientific">Pigmentiphaga aceris</name>
    <dbReference type="NCBI Taxonomy" id="1940612"/>
    <lineage>
        <taxon>Bacteria</taxon>
        <taxon>Pseudomonadati</taxon>
        <taxon>Pseudomonadota</taxon>
        <taxon>Betaproteobacteria</taxon>
        <taxon>Burkholderiales</taxon>
        <taxon>Alcaligenaceae</taxon>
        <taxon>Pigmentiphaga</taxon>
    </lineage>
</organism>
<dbReference type="InterPro" id="IPR022452">
    <property type="entry name" value="MqsA"/>
</dbReference>
<sequence>MHARQAAPEVCRECGTPHPVYEIRDVKIAHRGLEASVADIRGWFCVDPACEEIEFDESTDSLERWVAAGDALVLKERARAKQIGERLRRSRQTLHLSQVEAAALAGGGHNAFSRYENGGALPVAAVTTLFSLLERHPELVHEARALAAETQRVLMGEATDIA</sequence>
<reference evidence="2 3" key="1">
    <citation type="submission" date="2019-08" db="EMBL/GenBank/DDBJ databases">
        <title>Amphibian skin-associated Pigmentiphaga: genome sequence and occurrence across geography and hosts.</title>
        <authorList>
            <person name="Bletz M.C."/>
            <person name="Bunk B."/>
            <person name="Sproeer C."/>
            <person name="Biwer P."/>
            <person name="Reiter S."/>
            <person name="Rabemananjara F.C.E."/>
            <person name="Schulz S."/>
            <person name="Overmann J."/>
            <person name="Vences M."/>
        </authorList>
    </citation>
    <scope>NUCLEOTIDE SEQUENCE [LARGE SCALE GENOMIC DNA]</scope>
    <source>
        <strain evidence="2 3">Mada1488</strain>
    </source>
</reference>
<dbReference type="InterPro" id="IPR001387">
    <property type="entry name" value="Cro/C1-type_HTH"/>
</dbReference>
<dbReference type="Proteomes" id="UP000325161">
    <property type="component" value="Chromosome"/>
</dbReference>
<dbReference type="RefSeq" id="WP_148813706.1">
    <property type="nucleotide sequence ID" value="NZ_CP043046.1"/>
</dbReference>
<dbReference type="GO" id="GO:0003677">
    <property type="term" value="F:DNA binding"/>
    <property type="evidence" value="ECO:0007669"/>
    <property type="project" value="InterPro"/>
</dbReference>
<evidence type="ECO:0000313" key="2">
    <source>
        <dbReference type="EMBL" id="QEI05465.1"/>
    </source>
</evidence>
<evidence type="ECO:0000259" key="1">
    <source>
        <dbReference type="SMART" id="SM00530"/>
    </source>
</evidence>
<dbReference type="KEGG" id="pacr:FXN63_06125"/>
<dbReference type="SUPFAM" id="SSF47413">
    <property type="entry name" value="lambda repressor-like DNA-binding domains"/>
    <property type="match status" value="1"/>
</dbReference>
<feature type="domain" description="HTH cro/C1-type" evidence="1">
    <location>
        <begin position="86"/>
        <end position="140"/>
    </location>
</feature>
<proteinExistence type="predicted"/>
<gene>
    <name evidence="2" type="ORF">FXN63_06125</name>
</gene>
<dbReference type="Pfam" id="PF15731">
    <property type="entry name" value="MqsA_antitoxin"/>
    <property type="match status" value="1"/>
</dbReference>
<dbReference type="SMART" id="SM00530">
    <property type="entry name" value="HTH_XRE"/>
    <property type="match status" value="1"/>
</dbReference>
<protein>
    <submittedName>
        <fullName evidence="2">Helix-turn-helix domain-containing protein</fullName>
    </submittedName>
</protein>
<dbReference type="InterPro" id="IPR032758">
    <property type="entry name" value="MqsA/HigA-2"/>
</dbReference>
<evidence type="ECO:0000313" key="3">
    <source>
        <dbReference type="Proteomes" id="UP000325161"/>
    </source>
</evidence>
<accession>A0A5C0ATP0</accession>
<dbReference type="Gene3D" id="1.10.260.40">
    <property type="entry name" value="lambda repressor-like DNA-binding domains"/>
    <property type="match status" value="1"/>
</dbReference>
<dbReference type="AlphaFoldDB" id="A0A5C0ATP0"/>
<dbReference type="InterPro" id="IPR010982">
    <property type="entry name" value="Lambda_DNA-bd_dom_sf"/>
</dbReference>
<name>A0A5C0ATP0_9BURK</name>
<dbReference type="Gene3D" id="3.10.20.860">
    <property type="match status" value="1"/>
</dbReference>